<organism evidence="6 7">
    <name type="scientific">Botryobasidium botryosum (strain FD-172 SS1)</name>
    <dbReference type="NCBI Taxonomy" id="930990"/>
    <lineage>
        <taxon>Eukaryota</taxon>
        <taxon>Fungi</taxon>
        <taxon>Dikarya</taxon>
        <taxon>Basidiomycota</taxon>
        <taxon>Agaricomycotina</taxon>
        <taxon>Agaricomycetes</taxon>
        <taxon>Cantharellales</taxon>
        <taxon>Botryobasidiaceae</taxon>
        <taxon>Botryobasidium</taxon>
    </lineage>
</organism>
<evidence type="ECO:0000256" key="4">
    <source>
        <dbReference type="SAM" id="MobiDB-lite"/>
    </source>
</evidence>
<dbReference type="SUPFAM" id="SSF50985">
    <property type="entry name" value="RCC1/BLIP-II"/>
    <property type="match status" value="1"/>
</dbReference>
<feature type="domain" description="RCC1-like" evidence="5">
    <location>
        <begin position="111"/>
        <end position="551"/>
    </location>
</feature>
<dbReference type="Proteomes" id="UP000027195">
    <property type="component" value="Unassembled WGS sequence"/>
</dbReference>
<name>A0A067MGY3_BOTB1</name>
<feature type="repeat" description="RCC1" evidence="3">
    <location>
        <begin position="110"/>
        <end position="176"/>
    </location>
</feature>
<keyword evidence="1" id="KW-0344">Guanine-nucleotide releasing factor</keyword>
<dbReference type="PRINTS" id="PR00633">
    <property type="entry name" value="RCCNDNSATION"/>
</dbReference>
<dbReference type="GO" id="GO:0005737">
    <property type="term" value="C:cytoplasm"/>
    <property type="evidence" value="ECO:0007669"/>
    <property type="project" value="TreeGrafter"/>
</dbReference>
<dbReference type="InterPro" id="IPR009091">
    <property type="entry name" value="RCC1/BLIP-II"/>
</dbReference>
<feature type="repeat" description="RCC1" evidence="3">
    <location>
        <begin position="357"/>
        <end position="420"/>
    </location>
</feature>
<gene>
    <name evidence="6" type="ORF">BOTBODRAFT_110732</name>
</gene>
<evidence type="ECO:0000259" key="5">
    <source>
        <dbReference type="Pfam" id="PF25390"/>
    </source>
</evidence>
<protein>
    <recommendedName>
        <fullName evidence="5">RCC1-like domain-containing protein</fullName>
    </recommendedName>
</protein>
<keyword evidence="7" id="KW-1185">Reference proteome</keyword>
<evidence type="ECO:0000256" key="3">
    <source>
        <dbReference type="PROSITE-ProRule" id="PRU00235"/>
    </source>
</evidence>
<dbReference type="InParanoid" id="A0A067MGY3"/>
<feature type="repeat" description="RCC1" evidence="3">
    <location>
        <begin position="502"/>
        <end position="556"/>
    </location>
</feature>
<dbReference type="FunCoup" id="A0A067MGY3">
    <property type="interactions" value="787"/>
</dbReference>
<keyword evidence="2" id="KW-0677">Repeat</keyword>
<dbReference type="OrthoDB" id="61110at2759"/>
<dbReference type="InterPro" id="IPR058923">
    <property type="entry name" value="RCC1-like_dom"/>
</dbReference>
<proteinExistence type="predicted"/>
<feature type="compositionally biased region" description="Low complexity" evidence="4">
    <location>
        <begin position="1"/>
        <end position="64"/>
    </location>
</feature>
<dbReference type="Pfam" id="PF25390">
    <property type="entry name" value="WD40_RLD"/>
    <property type="match status" value="1"/>
</dbReference>
<dbReference type="PROSITE" id="PS00626">
    <property type="entry name" value="RCC1_2"/>
    <property type="match status" value="4"/>
</dbReference>
<evidence type="ECO:0000256" key="2">
    <source>
        <dbReference type="ARBA" id="ARBA00022737"/>
    </source>
</evidence>
<dbReference type="STRING" id="930990.A0A067MGY3"/>
<dbReference type="PANTHER" id="PTHR45982:SF1">
    <property type="entry name" value="REGULATOR OF CHROMOSOME CONDENSATION"/>
    <property type="match status" value="1"/>
</dbReference>
<dbReference type="InterPro" id="IPR051553">
    <property type="entry name" value="Ran_GTPase-activating"/>
</dbReference>
<reference evidence="7" key="1">
    <citation type="journal article" date="2014" name="Proc. Natl. Acad. Sci. U.S.A.">
        <title>Extensive sampling of basidiomycete genomes demonstrates inadequacy of the white-rot/brown-rot paradigm for wood decay fungi.</title>
        <authorList>
            <person name="Riley R."/>
            <person name="Salamov A.A."/>
            <person name="Brown D.W."/>
            <person name="Nagy L.G."/>
            <person name="Floudas D."/>
            <person name="Held B.W."/>
            <person name="Levasseur A."/>
            <person name="Lombard V."/>
            <person name="Morin E."/>
            <person name="Otillar R."/>
            <person name="Lindquist E.A."/>
            <person name="Sun H."/>
            <person name="LaButti K.M."/>
            <person name="Schmutz J."/>
            <person name="Jabbour D."/>
            <person name="Luo H."/>
            <person name="Baker S.E."/>
            <person name="Pisabarro A.G."/>
            <person name="Walton J.D."/>
            <person name="Blanchette R.A."/>
            <person name="Henrissat B."/>
            <person name="Martin F."/>
            <person name="Cullen D."/>
            <person name="Hibbett D.S."/>
            <person name="Grigoriev I.V."/>
        </authorList>
    </citation>
    <scope>NUCLEOTIDE SEQUENCE [LARGE SCALE GENOMIC DNA]</scope>
    <source>
        <strain evidence="7">FD-172 SS1</strain>
    </source>
</reference>
<dbReference type="GO" id="GO:0005085">
    <property type="term" value="F:guanyl-nucleotide exchange factor activity"/>
    <property type="evidence" value="ECO:0007669"/>
    <property type="project" value="TreeGrafter"/>
</dbReference>
<dbReference type="EMBL" id="KL198040">
    <property type="protein sequence ID" value="KDQ13965.1"/>
    <property type="molecule type" value="Genomic_DNA"/>
</dbReference>
<feature type="repeat" description="RCC1" evidence="3">
    <location>
        <begin position="177"/>
        <end position="245"/>
    </location>
</feature>
<dbReference type="Gene3D" id="2.130.10.30">
    <property type="entry name" value="Regulator of chromosome condensation 1/beta-lactamase-inhibitor protein II"/>
    <property type="match status" value="1"/>
</dbReference>
<evidence type="ECO:0000313" key="7">
    <source>
        <dbReference type="Proteomes" id="UP000027195"/>
    </source>
</evidence>
<dbReference type="HOGENOM" id="CLU_005210_4_2_1"/>
<sequence length="564" mass="60053">MNTRSKTAPAKATTAKAAPRKAAATKTTKATTTKASTTTTKSTKSATATTKRTTKAKVALATKTNEPEQSETEEETAAASPKPTRRKKVVEDLPPFNPLPTLPAHTRPPLQLFIFGNGDSGQFGLGTDAAMMGEFARPRLHTWFDEAIKEGKLGEEGAGVESVAAGGMHTLVIDEAGKVWSWGVNDEGSLGRPVIDVPNPEKPEEMMDREELECNPMVIDTLVEEDFRAAAVSAGDNISVMLSEDGTVWACGSFRADEGSLGFSAGPNGTRVQVTPTALTFERSTRISSIAAGDNHAIALTTDGRVYAWGADQQGQLGRRVPVRRKLNGTTPERLRLRRIELIGTGASHSFAVRNDGKVYGWGLNSMGQLGLGDQRVKDQIDGVVWAPTVIKALLPEELGGATVKQIAGGEHHTLFLLSDGRVFGCGRVDSSQLGLGPDHPAMSTPTAKEDGYIATPTLISFPPPPAADEPAPPIPPLPAPLNPMKYISTSGRFSLAVSESGHVYSWGYGASCQLGLGADTEEAPVPERVRWKNSDHWIVERAEAGGQHCILLVRKKEVLTNGA</sequence>
<dbReference type="InterPro" id="IPR000408">
    <property type="entry name" value="Reg_chr_condens"/>
</dbReference>
<feature type="region of interest" description="Disordered" evidence="4">
    <location>
        <begin position="1"/>
        <end position="87"/>
    </location>
</feature>
<feature type="repeat" description="RCC1" evidence="3">
    <location>
        <begin position="246"/>
        <end position="303"/>
    </location>
</feature>
<accession>A0A067MGY3</accession>
<dbReference type="PANTHER" id="PTHR45982">
    <property type="entry name" value="REGULATOR OF CHROMOSOME CONDENSATION"/>
    <property type="match status" value="1"/>
</dbReference>
<dbReference type="PROSITE" id="PS50012">
    <property type="entry name" value="RCC1_3"/>
    <property type="match status" value="6"/>
</dbReference>
<dbReference type="AlphaFoldDB" id="A0A067MGY3"/>
<evidence type="ECO:0000313" key="6">
    <source>
        <dbReference type="EMBL" id="KDQ13965.1"/>
    </source>
</evidence>
<feature type="repeat" description="RCC1" evidence="3">
    <location>
        <begin position="304"/>
        <end position="356"/>
    </location>
</feature>
<evidence type="ECO:0000256" key="1">
    <source>
        <dbReference type="ARBA" id="ARBA00022658"/>
    </source>
</evidence>